<name>A0A109BEN2_HYPSL</name>
<proteinExistence type="predicted"/>
<protein>
    <recommendedName>
        <fullName evidence="5">DUF2796 domain-containing protein</fullName>
    </recommendedName>
</protein>
<evidence type="ECO:0000313" key="3">
    <source>
        <dbReference type="EMBL" id="KWT67376.1"/>
    </source>
</evidence>
<dbReference type="Pfam" id="PF10986">
    <property type="entry name" value="ZrgA"/>
    <property type="match status" value="1"/>
</dbReference>
<dbReference type="EMBL" id="LMTR01000065">
    <property type="protein sequence ID" value="KWT67376.1"/>
    <property type="molecule type" value="Genomic_DNA"/>
</dbReference>
<sequence>MRTSLRSSIAMIAVAAIATTAAAHDHDKDHKHDGHDHSSHEHRELGAHVHGRGTFNIAIEGNSVALELKAPGMDIVGFESVPSSDAQKAAVEKAKATLAKPLELFTLPAAAGCSVSETDVHLHGAKDDDHADADHKHDDHKHDGHDHADHKHDHAHDSGHTEFHAKYTLECTTPAALTSLAFDYFKSFAGAQSLGVNAISEKSQSTFEATRDKPSIDLGGLM</sequence>
<gene>
    <name evidence="3" type="ORF">APY04_1941</name>
</gene>
<reference evidence="3 4" key="1">
    <citation type="submission" date="2015-10" db="EMBL/GenBank/DDBJ databases">
        <title>Transcriptomic analysis of a linuron degrading triple-species bacterial consortium.</title>
        <authorList>
            <person name="Albers P."/>
        </authorList>
    </citation>
    <scope>NUCLEOTIDE SEQUENCE [LARGE SCALE GENOMIC DNA]</scope>
    <source>
        <strain evidence="3 4">WDL6</strain>
    </source>
</reference>
<dbReference type="STRING" id="121290.APY04_1941"/>
<feature type="signal peptide" evidence="2">
    <location>
        <begin position="1"/>
        <end position="23"/>
    </location>
</feature>
<organism evidence="3 4">
    <name type="scientific">Hyphomicrobium sulfonivorans</name>
    <dbReference type="NCBI Taxonomy" id="121290"/>
    <lineage>
        <taxon>Bacteria</taxon>
        <taxon>Pseudomonadati</taxon>
        <taxon>Pseudomonadota</taxon>
        <taxon>Alphaproteobacteria</taxon>
        <taxon>Hyphomicrobiales</taxon>
        <taxon>Hyphomicrobiaceae</taxon>
        <taxon>Hyphomicrobium</taxon>
    </lineage>
</organism>
<dbReference type="InterPro" id="IPR021253">
    <property type="entry name" value="ZrgA-like"/>
</dbReference>
<comment type="caution">
    <text evidence="3">The sequence shown here is derived from an EMBL/GenBank/DDBJ whole genome shotgun (WGS) entry which is preliminary data.</text>
</comment>
<accession>A0A109BEN2</accession>
<keyword evidence="2" id="KW-0732">Signal</keyword>
<feature type="compositionally biased region" description="Basic and acidic residues" evidence="1">
    <location>
        <begin position="23"/>
        <end position="44"/>
    </location>
</feature>
<evidence type="ECO:0000313" key="4">
    <source>
        <dbReference type="Proteomes" id="UP000059074"/>
    </source>
</evidence>
<feature type="chain" id="PRO_5007132575" description="DUF2796 domain-containing protein" evidence="2">
    <location>
        <begin position="24"/>
        <end position="222"/>
    </location>
</feature>
<feature type="region of interest" description="Disordered" evidence="1">
    <location>
        <begin position="22"/>
        <end position="44"/>
    </location>
</feature>
<evidence type="ECO:0008006" key="5">
    <source>
        <dbReference type="Google" id="ProtNLM"/>
    </source>
</evidence>
<dbReference type="RefSeq" id="WP_083509662.1">
    <property type="nucleotide sequence ID" value="NZ_LMTR01000065.1"/>
</dbReference>
<dbReference type="PATRIC" id="fig|121290.4.peg.3338"/>
<feature type="region of interest" description="Disordered" evidence="1">
    <location>
        <begin position="125"/>
        <end position="158"/>
    </location>
</feature>
<dbReference type="AlphaFoldDB" id="A0A109BEN2"/>
<evidence type="ECO:0000256" key="2">
    <source>
        <dbReference type="SAM" id="SignalP"/>
    </source>
</evidence>
<keyword evidence="4" id="KW-1185">Reference proteome</keyword>
<evidence type="ECO:0000256" key="1">
    <source>
        <dbReference type="SAM" id="MobiDB-lite"/>
    </source>
</evidence>
<dbReference type="Proteomes" id="UP000059074">
    <property type="component" value="Unassembled WGS sequence"/>
</dbReference>